<evidence type="ECO:0000256" key="4">
    <source>
        <dbReference type="HAMAP-Rule" id="MF_00611"/>
    </source>
</evidence>
<dbReference type="Pfam" id="PF24859">
    <property type="entry name" value="FdhE_central"/>
    <property type="match status" value="1"/>
</dbReference>
<dbReference type="SUPFAM" id="SSF144020">
    <property type="entry name" value="FdhE-like"/>
    <property type="match status" value="1"/>
</dbReference>
<organism evidence="8 9">
    <name type="scientific">Pseudomonas saudiphocaensis</name>
    <dbReference type="NCBI Taxonomy" id="1499686"/>
    <lineage>
        <taxon>Bacteria</taxon>
        <taxon>Pseudomonadati</taxon>
        <taxon>Pseudomonadota</taxon>
        <taxon>Gammaproteobacteria</taxon>
        <taxon>Pseudomonadales</taxon>
        <taxon>Pseudomonadaceae</taxon>
        <taxon>Pseudomonas</taxon>
    </lineage>
</organism>
<feature type="domain" description="FdhE N-terminal" evidence="5">
    <location>
        <begin position="18"/>
        <end position="177"/>
    </location>
</feature>
<comment type="function">
    <text evidence="4">Necessary for formate dehydrogenase activity.</text>
</comment>
<dbReference type="OrthoDB" id="9794151at2"/>
<evidence type="ECO:0000256" key="1">
    <source>
        <dbReference type="ARBA" id="ARBA00004496"/>
    </source>
</evidence>
<dbReference type="InterPro" id="IPR006452">
    <property type="entry name" value="Formate_DH_accessory"/>
</dbReference>
<dbReference type="Pfam" id="PF04216">
    <property type="entry name" value="FdhE_N"/>
    <property type="match status" value="1"/>
</dbReference>
<accession>A0A078M036</accession>
<dbReference type="InterPro" id="IPR056797">
    <property type="entry name" value="FdhE_central"/>
</dbReference>
<feature type="domain" description="FdhE central" evidence="6">
    <location>
        <begin position="183"/>
        <end position="221"/>
    </location>
</feature>
<evidence type="ECO:0000259" key="6">
    <source>
        <dbReference type="Pfam" id="PF24859"/>
    </source>
</evidence>
<dbReference type="eggNOG" id="COG3058">
    <property type="taxonomic scope" value="Bacteria"/>
</dbReference>
<dbReference type="HAMAP" id="MF_00611">
    <property type="entry name" value="FdeH"/>
    <property type="match status" value="1"/>
</dbReference>
<dbReference type="Gene3D" id="3.90.1670.10">
    <property type="entry name" value="FdhE-like domain"/>
    <property type="match status" value="1"/>
</dbReference>
<dbReference type="EMBL" id="CCSF01000001">
    <property type="protein sequence ID" value="CDZ95406.1"/>
    <property type="molecule type" value="Genomic_DNA"/>
</dbReference>
<dbReference type="STRING" id="1499686.BN1079_02740"/>
<gene>
    <name evidence="4 8" type="primary">fdhE</name>
    <name evidence="8" type="ORF">BN1079_02740</name>
</gene>
<name>A0A078M036_9PSED</name>
<dbReference type="PIRSF" id="PIRSF018296">
    <property type="entry name" value="Format_dh_formtn"/>
    <property type="match status" value="1"/>
</dbReference>
<evidence type="ECO:0000259" key="7">
    <source>
        <dbReference type="Pfam" id="PF24860"/>
    </source>
</evidence>
<dbReference type="GO" id="GO:0008199">
    <property type="term" value="F:ferric iron binding"/>
    <property type="evidence" value="ECO:0007669"/>
    <property type="project" value="TreeGrafter"/>
</dbReference>
<evidence type="ECO:0000313" key="9">
    <source>
        <dbReference type="Proteomes" id="UP000053902"/>
    </source>
</evidence>
<dbReference type="Pfam" id="PF24860">
    <property type="entry name" value="FdhE_C"/>
    <property type="match status" value="1"/>
</dbReference>
<reference evidence="8 9" key="1">
    <citation type="submission" date="2014-07" db="EMBL/GenBank/DDBJ databases">
        <authorList>
            <person name="Urmite Genomes Urmite Genomes"/>
        </authorList>
    </citation>
    <scope>NUCLEOTIDE SEQUENCE [LARGE SCALE GENOMIC DNA]</scope>
    <source>
        <strain evidence="8 9">20_BN</strain>
    </source>
</reference>
<evidence type="ECO:0000256" key="2">
    <source>
        <dbReference type="ARBA" id="ARBA00022490"/>
    </source>
</evidence>
<evidence type="ECO:0000256" key="3">
    <source>
        <dbReference type="ARBA" id="ARBA00061033"/>
    </source>
</evidence>
<protein>
    <recommendedName>
        <fullName evidence="4">Protein FdhE homolog</fullName>
    </recommendedName>
</protein>
<dbReference type="InterPro" id="IPR056774">
    <property type="entry name" value="FdhE_N"/>
</dbReference>
<proteinExistence type="inferred from homology"/>
<dbReference type="RefSeq" id="WP_037025176.1">
    <property type="nucleotide sequence ID" value="NZ_CCSF01000001.1"/>
</dbReference>
<dbReference type="CDD" id="cd16341">
    <property type="entry name" value="FdhE"/>
    <property type="match status" value="1"/>
</dbReference>
<dbReference type="PANTHER" id="PTHR37689:SF1">
    <property type="entry name" value="PROTEIN FDHE"/>
    <property type="match status" value="1"/>
</dbReference>
<dbReference type="PANTHER" id="PTHR37689">
    <property type="entry name" value="PROTEIN FDHE"/>
    <property type="match status" value="1"/>
</dbReference>
<dbReference type="FunFam" id="3.90.1670.10:FF:000001">
    <property type="entry name" value="Protein FdhE"/>
    <property type="match status" value="1"/>
</dbReference>
<keyword evidence="2 4" id="KW-0963">Cytoplasm</keyword>
<dbReference type="InterPro" id="IPR024064">
    <property type="entry name" value="FdhE-like_sf"/>
</dbReference>
<dbReference type="GO" id="GO:0005829">
    <property type="term" value="C:cytosol"/>
    <property type="evidence" value="ECO:0007669"/>
    <property type="project" value="TreeGrafter"/>
</dbReference>
<comment type="subcellular location">
    <subcellularLocation>
        <location evidence="1 4">Cytoplasm</location>
    </subcellularLocation>
</comment>
<dbReference type="InterPro" id="IPR056796">
    <property type="entry name" value="FdhE_C"/>
</dbReference>
<evidence type="ECO:0000313" key="8">
    <source>
        <dbReference type="EMBL" id="CDZ95406.1"/>
    </source>
</evidence>
<feature type="domain" description="FdhE C-terminal" evidence="7">
    <location>
        <begin position="222"/>
        <end position="303"/>
    </location>
</feature>
<dbReference type="NCBIfam" id="TIGR01562">
    <property type="entry name" value="FdhE"/>
    <property type="match status" value="1"/>
</dbReference>
<dbReference type="Proteomes" id="UP000053902">
    <property type="component" value="Unassembled WGS sequence"/>
</dbReference>
<sequence>MADRLMEPEQISASAITPPYSDLPPARLFALRAERLEALADKHPMGDYLRLMADLCKVQQQLLDQPPASLLPTPERLAQASTHKMPPLAIDSLVREDGWQPFLDALLDRVEAPNEAVRKALESLRQADVEQRRGWAVSLLDGDYSALDAAVVPFLGAALQAAWSQALLALPEGSVSDIGSGAHCPCCGSPAMTGVIRHRGKQQGLRYLVCSLCACEWHFVRVKCVHCDSSKDLHYASLESDRHAPDKAPIRAECCPGCNSYFKLLYLESDPDAEGLSADLASLALDLRMDQEGYHRQAPNLLLAPGG</sequence>
<dbReference type="HOGENOM" id="CLU_055275_0_0_6"/>
<evidence type="ECO:0000259" key="5">
    <source>
        <dbReference type="Pfam" id="PF04216"/>
    </source>
</evidence>
<keyword evidence="9" id="KW-1185">Reference proteome</keyword>
<dbReference type="AlphaFoldDB" id="A0A078M036"/>
<comment type="similarity">
    <text evidence="3 4">Belongs to the FdhE family.</text>
</comment>
<dbReference type="GO" id="GO:0051604">
    <property type="term" value="P:protein maturation"/>
    <property type="evidence" value="ECO:0007669"/>
    <property type="project" value="TreeGrafter"/>
</dbReference>